<dbReference type="AlphaFoldDB" id="A0AAJ0EI20"/>
<dbReference type="EMBL" id="JAHMHQ010000008">
    <property type="protein sequence ID" value="KAK1637631.1"/>
    <property type="molecule type" value="Genomic_DNA"/>
</dbReference>
<dbReference type="GeneID" id="85475096"/>
<proteinExistence type="predicted"/>
<gene>
    <name evidence="2" type="ORF">BDP81DRAFT_425610</name>
</gene>
<sequence length="138" mass="15883">MEFRGDYMPPNEPPLAWVLLWNWKYSNAYREYVPESLVPTGYVFWDAERLAQDGIKDFVVSQWETRPSVAEAMLVDRLWSPLRDERPTAEVLTDIGEKASGDAVNHSGEVEDAPQPTEDSRDASLVISEVHDFYLLHR</sequence>
<evidence type="ECO:0000313" key="2">
    <source>
        <dbReference type="EMBL" id="KAK1637631.1"/>
    </source>
</evidence>
<feature type="region of interest" description="Disordered" evidence="1">
    <location>
        <begin position="94"/>
        <end position="122"/>
    </location>
</feature>
<organism evidence="2 3">
    <name type="scientific">Colletotrichum phormii</name>
    <dbReference type="NCBI Taxonomy" id="359342"/>
    <lineage>
        <taxon>Eukaryota</taxon>
        <taxon>Fungi</taxon>
        <taxon>Dikarya</taxon>
        <taxon>Ascomycota</taxon>
        <taxon>Pezizomycotina</taxon>
        <taxon>Sordariomycetes</taxon>
        <taxon>Hypocreomycetidae</taxon>
        <taxon>Glomerellales</taxon>
        <taxon>Glomerellaceae</taxon>
        <taxon>Colletotrichum</taxon>
        <taxon>Colletotrichum acutatum species complex</taxon>
    </lineage>
</organism>
<accession>A0AAJ0EI20</accession>
<evidence type="ECO:0000256" key="1">
    <source>
        <dbReference type="SAM" id="MobiDB-lite"/>
    </source>
</evidence>
<dbReference type="RefSeq" id="XP_060446238.1">
    <property type="nucleotide sequence ID" value="XM_060590234.1"/>
</dbReference>
<dbReference type="Proteomes" id="UP001243989">
    <property type="component" value="Unassembled WGS sequence"/>
</dbReference>
<name>A0AAJ0EI20_9PEZI</name>
<comment type="caution">
    <text evidence="2">The sequence shown here is derived from an EMBL/GenBank/DDBJ whole genome shotgun (WGS) entry which is preliminary data.</text>
</comment>
<protein>
    <submittedName>
        <fullName evidence="2">Uncharacterized protein</fullName>
    </submittedName>
</protein>
<reference evidence="2" key="1">
    <citation type="submission" date="2021-06" db="EMBL/GenBank/DDBJ databases">
        <title>Comparative genomics, transcriptomics and evolutionary studies reveal genomic signatures of adaptation to plant cell wall in hemibiotrophic fungi.</title>
        <authorList>
            <consortium name="DOE Joint Genome Institute"/>
            <person name="Baroncelli R."/>
            <person name="Diaz J.F."/>
            <person name="Benocci T."/>
            <person name="Peng M."/>
            <person name="Battaglia E."/>
            <person name="Haridas S."/>
            <person name="Andreopoulos W."/>
            <person name="Labutti K."/>
            <person name="Pangilinan J."/>
            <person name="Floch G.L."/>
            <person name="Makela M.R."/>
            <person name="Henrissat B."/>
            <person name="Grigoriev I.V."/>
            <person name="Crouch J.A."/>
            <person name="De Vries R.P."/>
            <person name="Sukno S.A."/>
            <person name="Thon M.R."/>
        </authorList>
    </citation>
    <scope>NUCLEOTIDE SEQUENCE</scope>
    <source>
        <strain evidence="2">CBS 102054</strain>
    </source>
</reference>
<keyword evidence="3" id="KW-1185">Reference proteome</keyword>
<evidence type="ECO:0000313" key="3">
    <source>
        <dbReference type="Proteomes" id="UP001243989"/>
    </source>
</evidence>